<feature type="signal peptide" evidence="2">
    <location>
        <begin position="1"/>
        <end position="22"/>
    </location>
</feature>
<keyword evidence="4" id="KW-1185">Reference proteome</keyword>
<reference evidence="3 4" key="1">
    <citation type="submission" date="2023-03" db="EMBL/GenBank/DDBJ databases">
        <title>Complete genome of Arcanobacterium canis strain DSM 25104 isolated in 2010 from a canine otitis externa in Germany.</title>
        <authorList>
            <person name="Borowiak M."/>
            <person name="Kreitlow A."/>
            <person name="Malorny B."/>
            <person name="Laemmler C."/>
            <person name="Prenger-Berninghoff E."/>
            <person name="Ploetz M."/>
            <person name="Abdulmawjood A."/>
        </authorList>
    </citation>
    <scope>NUCLEOTIDE SEQUENCE [LARGE SCALE GENOMIC DNA]</scope>
    <source>
        <strain evidence="3 4">DSM 25104</strain>
    </source>
</reference>
<dbReference type="NCBIfam" id="TIGR03769">
    <property type="entry name" value="P_ac_wall_RPT"/>
    <property type="match status" value="1"/>
</dbReference>
<keyword evidence="2" id="KW-0732">Signal</keyword>
<evidence type="ECO:0000313" key="4">
    <source>
        <dbReference type="Proteomes" id="UP001215216"/>
    </source>
</evidence>
<sequence length="308" mass="32720">MMKALSALAALTLVLTPTIAAAQDNSGPADPALTQVVDENEEIAPAGTPVELDAGHADLGPKYVNGKWTFMVRDDTKGAPVWRYLDDVVFRVHDKAKLTLPKDDTYSFIQASGQVYAIPQTEAEGVIWLGWNTQDPAVVKKLGNGVSLVYSGHQGEGNLNVFVQAGNFAGPTQLWNSTKKESQPIHVDPNTHTHANWVFTKPGTHLVRLSAQAQLADGSTVEDSQVLRFAVGDSTNVKDAATAKWTEKTTPSAKASVEAPSAIDKSTSLPLYVGAGLAAAVLVIVGMVIIVKRRASADREAAAKAVEE</sequence>
<keyword evidence="1" id="KW-1133">Transmembrane helix</keyword>
<keyword evidence="1" id="KW-0472">Membrane</keyword>
<evidence type="ECO:0000256" key="1">
    <source>
        <dbReference type="SAM" id="Phobius"/>
    </source>
</evidence>
<proteinExistence type="predicted"/>
<dbReference type="EMBL" id="CP121208">
    <property type="protein sequence ID" value="WFM83059.1"/>
    <property type="molecule type" value="Genomic_DNA"/>
</dbReference>
<protein>
    <submittedName>
        <fullName evidence="3">Choice-of-anchor M domain-containing protein</fullName>
    </submittedName>
</protein>
<name>A0ABY8FX28_9ACTO</name>
<evidence type="ECO:0000256" key="2">
    <source>
        <dbReference type="SAM" id="SignalP"/>
    </source>
</evidence>
<gene>
    <name evidence="3" type="ORF">P7079_06590</name>
</gene>
<accession>A0ABY8FX28</accession>
<organism evidence="3 4">
    <name type="scientific">Arcanobacterium canis</name>
    <dbReference type="NCBI Taxonomy" id="999183"/>
    <lineage>
        <taxon>Bacteria</taxon>
        <taxon>Bacillati</taxon>
        <taxon>Actinomycetota</taxon>
        <taxon>Actinomycetes</taxon>
        <taxon>Actinomycetales</taxon>
        <taxon>Actinomycetaceae</taxon>
        <taxon>Arcanobacterium</taxon>
    </lineage>
</organism>
<feature type="chain" id="PRO_5047470390" evidence="2">
    <location>
        <begin position="23"/>
        <end position="308"/>
    </location>
</feature>
<dbReference type="Proteomes" id="UP001215216">
    <property type="component" value="Chromosome"/>
</dbReference>
<feature type="transmembrane region" description="Helical" evidence="1">
    <location>
        <begin position="269"/>
        <end position="291"/>
    </location>
</feature>
<dbReference type="NCBIfam" id="NF038134">
    <property type="entry name" value="choice_anch_M"/>
    <property type="match status" value="1"/>
</dbReference>
<keyword evidence="1" id="KW-0812">Transmembrane</keyword>
<dbReference type="InterPro" id="IPR022435">
    <property type="entry name" value="Surface-anchored_actinobac"/>
</dbReference>
<dbReference type="RefSeq" id="WP_278012485.1">
    <property type="nucleotide sequence ID" value="NZ_CP121208.1"/>
</dbReference>
<evidence type="ECO:0000313" key="3">
    <source>
        <dbReference type="EMBL" id="WFM83059.1"/>
    </source>
</evidence>